<feature type="region of interest" description="Disordered" evidence="5">
    <location>
        <begin position="200"/>
        <end position="238"/>
    </location>
</feature>
<evidence type="ECO:0000256" key="2">
    <source>
        <dbReference type="ARBA" id="ARBA00022692"/>
    </source>
</evidence>
<feature type="domain" description="G protein-coupled receptor GPR1/2/3 C-terminal" evidence="8">
    <location>
        <begin position="350"/>
        <end position="425"/>
    </location>
</feature>
<dbReference type="InterPro" id="IPR023041">
    <property type="entry name" value="Glucose_rcpt_Git3-like_N"/>
</dbReference>
<evidence type="ECO:0000259" key="7">
    <source>
        <dbReference type="Pfam" id="PF11710"/>
    </source>
</evidence>
<feature type="compositionally biased region" description="Polar residues" evidence="5">
    <location>
        <begin position="282"/>
        <end position="293"/>
    </location>
</feature>
<evidence type="ECO:0000256" key="5">
    <source>
        <dbReference type="SAM" id="MobiDB-lite"/>
    </source>
</evidence>
<dbReference type="Pfam" id="PF11710">
    <property type="entry name" value="Git3"/>
    <property type="match status" value="1"/>
</dbReference>
<dbReference type="EMBL" id="KQ964259">
    <property type="protein sequence ID" value="KXJ88175.1"/>
    <property type="molecule type" value="Genomic_DNA"/>
</dbReference>
<name>A0A136ITI0_9PEZI</name>
<keyword evidence="2 6" id="KW-0812">Transmembrane</keyword>
<evidence type="ECO:0000256" key="4">
    <source>
        <dbReference type="ARBA" id="ARBA00023136"/>
    </source>
</evidence>
<dbReference type="InParanoid" id="A0A136ITI0"/>
<keyword evidence="4 6" id="KW-0472">Membrane</keyword>
<feature type="non-terminal residue" evidence="9">
    <location>
        <position position="429"/>
    </location>
</feature>
<dbReference type="GO" id="GO:0004930">
    <property type="term" value="F:G protein-coupled receptor activity"/>
    <property type="evidence" value="ECO:0007669"/>
    <property type="project" value="TreeGrafter"/>
</dbReference>
<evidence type="ECO:0000313" key="9">
    <source>
        <dbReference type="EMBL" id="KXJ88175.1"/>
    </source>
</evidence>
<dbReference type="Proteomes" id="UP000070501">
    <property type="component" value="Unassembled WGS sequence"/>
</dbReference>
<proteinExistence type="predicted"/>
<comment type="subcellular location">
    <subcellularLocation>
        <location evidence="1">Membrane</location>
        <topology evidence="1">Multi-pass membrane protein</topology>
    </subcellularLocation>
</comment>
<organism evidence="9 10">
    <name type="scientific">Microdochium bolleyi</name>
    <dbReference type="NCBI Taxonomy" id="196109"/>
    <lineage>
        <taxon>Eukaryota</taxon>
        <taxon>Fungi</taxon>
        <taxon>Dikarya</taxon>
        <taxon>Ascomycota</taxon>
        <taxon>Pezizomycotina</taxon>
        <taxon>Sordariomycetes</taxon>
        <taxon>Xylariomycetidae</taxon>
        <taxon>Xylariales</taxon>
        <taxon>Microdochiaceae</taxon>
        <taxon>Microdochium</taxon>
    </lineage>
</organism>
<gene>
    <name evidence="9" type="ORF">Micbo1qcDRAFT_166815</name>
</gene>
<dbReference type="SUPFAM" id="SSF81321">
    <property type="entry name" value="Family A G protein-coupled receptor-like"/>
    <property type="match status" value="1"/>
</dbReference>
<feature type="transmembrane region" description="Helical" evidence="6">
    <location>
        <begin position="398"/>
        <end position="420"/>
    </location>
</feature>
<sequence length="429" mass="47391">MLLIQSDMMKAMWLVLNPLVYFSTRNLENEYYFCQVSGFLLTAAIEATDVAVLMVAIHQALYVLNAHEGGLYPYRRIAYIVWVVLPLAIAAVVPISGGRFVPNGPNCYLPVHPEWYRQALSWGPRYVIFGLISIIYASVYLYVGLRFRRFGKVQHSTSTMSPGLFGKPSLPADEVPPTPSIMDHGLLDSARDSMQKGIGKVTDERQNSVASSASTKVMSERQVTAQRPARPRPDSIAWNLHSFDPTEKTAPRESPFAAKQVASLGMKLADDIPLPTRPPRTVQRSTTELPSVSQHREAALLALTRSVSAPVEAQPPSSTFAWYRNSTTAAPPDGAVLHLSADATGEVMRRSRERTHRQLRLLVVYPVIYVISWIAPFVSQVLGFADNVSETASGPFELQVASIASLCIGAAVDCCFFLGWEKPWRELQG</sequence>
<evidence type="ECO:0000256" key="3">
    <source>
        <dbReference type="ARBA" id="ARBA00022989"/>
    </source>
</evidence>
<protein>
    <submittedName>
        <fullName evidence="9">G protein-coupled glucose receptor regulating Gpa2-domain-containing protein</fullName>
    </submittedName>
</protein>
<dbReference type="OrthoDB" id="5368598at2759"/>
<keyword evidence="9" id="KW-0675">Receptor</keyword>
<feature type="transmembrane region" description="Helical" evidence="6">
    <location>
        <begin position="126"/>
        <end position="145"/>
    </location>
</feature>
<dbReference type="STRING" id="196109.A0A136ITI0"/>
<evidence type="ECO:0000313" key="10">
    <source>
        <dbReference type="Proteomes" id="UP000070501"/>
    </source>
</evidence>
<evidence type="ECO:0000256" key="1">
    <source>
        <dbReference type="ARBA" id="ARBA00004141"/>
    </source>
</evidence>
<evidence type="ECO:0000259" key="8">
    <source>
        <dbReference type="Pfam" id="PF11970"/>
    </source>
</evidence>
<keyword evidence="3 6" id="KW-1133">Transmembrane helix</keyword>
<reference evidence="10" key="1">
    <citation type="submission" date="2016-02" db="EMBL/GenBank/DDBJ databases">
        <title>Draft genome sequence of Microdochium bolleyi, a fungal endophyte of beachgrass.</title>
        <authorList>
            <consortium name="DOE Joint Genome Institute"/>
            <person name="David A.S."/>
            <person name="May G."/>
            <person name="Haridas S."/>
            <person name="Lim J."/>
            <person name="Wang M."/>
            <person name="Labutti K."/>
            <person name="Lipzen A."/>
            <person name="Barry K."/>
            <person name="Grigoriev I.V."/>
        </authorList>
    </citation>
    <scope>NUCLEOTIDE SEQUENCE [LARGE SCALE GENOMIC DNA]</scope>
    <source>
        <strain evidence="10">J235TASD1</strain>
    </source>
</reference>
<evidence type="ECO:0000256" key="6">
    <source>
        <dbReference type="SAM" id="Phobius"/>
    </source>
</evidence>
<feature type="compositionally biased region" description="Polar residues" evidence="5">
    <location>
        <begin position="207"/>
        <end position="225"/>
    </location>
</feature>
<feature type="transmembrane region" description="Helical" evidence="6">
    <location>
        <begin position="76"/>
        <end position="95"/>
    </location>
</feature>
<keyword evidence="10" id="KW-1185">Reference proteome</keyword>
<dbReference type="GO" id="GO:0007189">
    <property type="term" value="P:adenylate cyclase-activating G protein-coupled receptor signaling pathway"/>
    <property type="evidence" value="ECO:0007669"/>
    <property type="project" value="TreeGrafter"/>
</dbReference>
<feature type="region of interest" description="Disordered" evidence="5">
    <location>
        <begin position="270"/>
        <end position="293"/>
    </location>
</feature>
<dbReference type="PANTHER" id="PTHR23112:SF37">
    <property type="entry name" value="G PROTEIN-COUPLED RECEPTOR GPR1"/>
    <property type="match status" value="1"/>
</dbReference>
<feature type="transmembrane region" description="Helical" evidence="6">
    <location>
        <begin position="359"/>
        <end position="378"/>
    </location>
</feature>
<dbReference type="AlphaFoldDB" id="A0A136ITI0"/>
<dbReference type="PANTHER" id="PTHR23112">
    <property type="entry name" value="G PROTEIN-COUPLED RECEPTOR 157-RELATED"/>
    <property type="match status" value="1"/>
</dbReference>
<feature type="domain" description="Glucose receptor Git3-like N-terminal" evidence="7">
    <location>
        <begin position="1"/>
        <end position="149"/>
    </location>
</feature>
<dbReference type="Pfam" id="PF11970">
    <property type="entry name" value="GPR_Gpa2_C"/>
    <property type="match status" value="1"/>
</dbReference>
<dbReference type="GO" id="GO:0005886">
    <property type="term" value="C:plasma membrane"/>
    <property type="evidence" value="ECO:0007669"/>
    <property type="project" value="TreeGrafter"/>
</dbReference>
<dbReference type="InterPro" id="IPR022596">
    <property type="entry name" value="GPR1/2/3_C"/>
</dbReference>
<accession>A0A136ITI0</accession>
<dbReference type="Gene3D" id="1.20.1070.10">
    <property type="entry name" value="Rhodopsin 7-helix transmembrane proteins"/>
    <property type="match status" value="1"/>
</dbReference>